<evidence type="ECO:0000256" key="2">
    <source>
        <dbReference type="HAMAP-Rule" id="MF_01906"/>
    </source>
</evidence>
<dbReference type="HAMAP" id="MF_01906">
    <property type="entry name" value="3HBOH"/>
    <property type="match status" value="1"/>
</dbReference>
<keyword evidence="4" id="KW-1185">Reference proteome</keyword>
<comment type="catalytic activity">
    <reaction evidence="2">
        <text>(3R)-hydroxybutanoate dimer + H2O = 2 (R)-3-hydroxybutanoate + H(+)</text>
        <dbReference type="Rhea" id="RHEA:10172"/>
        <dbReference type="ChEBI" id="CHEBI:10979"/>
        <dbReference type="ChEBI" id="CHEBI:10983"/>
        <dbReference type="ChEBI" id="CHEBI:15377"/>
        <dbReference type="ChEBI" id="CHEBI:15378"/>
        <dbReference type="EC" id="3.1.1.22"/>
    </reaction>
</comment>
<dbReference type="GO" id="GO:0047989">
    <property type="term" value="F:hydroxybutyrate-dimer hydrolase activity"/>
    <property type="evidence" value="ECO:0007669"/>
    <property type="project" value="UniProtKB-EC"/>
</dbReference>
<organism evidence="3 4">
    <name type="scientific">Cupriavidus respiraculi</name>
    <dbReference type="NCBI Taxonomy" id="195930"/>
    <lineage>
        <taxon>Bacteria</taxon>
        <taxon>Pseudomonadati</taxon>
        <taxon>Pseudomonadota</taxon>
        <taxon>Betaproteobacteria</taxon>
        <taxon>Burkholderiales</taxon>
        <taxon>Burkholderiaceae</taxon>
        <taxon>Cupriavidus</taxon>
    </lineage>
</organism>
<evidence type="ECO:0000313" key="3">
    <source>
        <dbReference type="EMBL" id="CAG9180742.1"/>
    </source>
</evidence>
<keyword evidence="1 2" id="KW-0378">Hydrolase</keyword>
<sequence>MRRNQAEKATGAWARRAARGGAAAAVLLLAACGSGNDDGDHGSGGGGGGGGGTGGGQANAKPAYIGEVRVQTYDGVADDLLTAGLGKDGLASATPPLPADPAAPTAAELRRYAIHSNYRALVDTSANGGYGSLYGPNVDARGNITGGQGKVAGVEYLAYSDDGTGRQNVTMMVQIPSTFDPARACLITATSSGSRGVYGGISTGEWGLKRGCAVAYTDKGTGGAPHDLETDTVPLIDGTRANRQAAGAAAQFVAPPGDTTLADFNAAAPHRLAFKHAHSQRNPEKDWGLFTLQSVEFAIWAINDRYGAQAADGTRQRTLDKDRIMVIASSISNGGGAAVAAAEQDGDGLIDGVAVTEPNLNLPSNTGVTVQRGGAAVSRSGRTLFDYTSLANMLQLCASRDPAHADAAGLGFYTLLGLDAAAEGRCRALAEAGIVTGGNLGQWAASALQQLRAYGWEAESDALHASMAVFEVSNAIAVTYANALSRASVTERLCGFSFAATGTALGPVTMPAAPLATMFSTGNGIPPNSGVQLVNDLDPRGPRRDVLSRSPQLAYDDANLAGARCLRELLTGGTPAGVRLRTGEAETLRSGNLRGKPALIVHGRSDALLPVNHTSRPYLGYNRLKEGAASRLSYVEVTNAQHFDGFIGVVPGYDNRYIPLHLYLNRALDAMFDHLGGGAPLPPSQVVRTVPRGGTLNAPAPAILPANVPPIAASPAAGDRIVVEADGIVRVPD</sequence>
<dbReference type="PIRSF" id="PIRSF011409">
    <property type="entry name" value="HObutyrate_olig_hydrol"/>
    <property type="match status" value="1"/>
</dbReference>
<dbReference type="InterPro" id="IPR016582">
    <property type="entry name" value="OHBut_olig_hydro_put"/>
</dbReference>
<reference evidence="3 4" key="1">
    <citation type="submission" date="2021-08" db="EMBL/GenBank/DDBJ databases">
        <authorList>
            <person name="Peeters C."/>
        </authorList>
    </citation>
    <scope>NUCLEOTIDE SEQUENCE [LARGE SCALE GENOMIC DNA]</scope>
    <source>
        <strain evidence="3 4">LMG 21510</strain>
    </source>
</reference>
<comment type="caution">
    <text evidence="3">The sequence shown here is derived from an EMBL/GenBank/DDBJ whole genome shotgun (WGS) entry which is preliminary data.</text>
</comment>
<dbReference type="EMBL" id="CAJZAH010000005">
    <property type="protein sequence ID" value="CAG9180742.1"/>
    <property type="molecule type" value="Genomic_DNA"/>
</dbReference>
<evidence type="ECO:0000313" key="4">
    <source>
        <dbReference type="Proteomes" id="UP000721236"/>
    </source>
</evidence>
<gene>
    <name evidence="3" type="primary">phaZ2</name>
    <name evidence="3" type="ORF">LMG21510_04113</name>
</gene>
<comment type="pathway">
    <text evidence="2">Lipid metabolism; butanoate metabolism.</text>
</comment>
<dbReference type="Proteomes" id="UP000721236">
    <property type="component" value="Unassembled WGS sequence"/>
</dbReference>
<evidence type="ECO:0000256" key="1">
    <source>
        <dbReference type="ARBA" id="ARBA00022801"/>
    </source>
</evidence>
<comment type="function">
    <text evidence="2">Participates in the degradation of poly-3-hydroxybutyrate (PHB). It works downstream of poly(3-hydroxybutyrate) depolymerase, hydrolyzing D(-)-3-hydroxybutyrate oligomers of various length (3HB-oligomers) into 3HB-monomers.</text>
</comment>
<name>A0ABN7Z8T3_9BURK</name>
<dbReference type="Pfam" id="PF10605">
    <property type="entry name" value="3HBOH"/>
    <property type="match status" value="1"/>
</dbReference>
<dbReference type="PROSITE" id="PS51257">
    <property type="entry name" value="PROKAR_LIPOPROTEIN"/>
    <property type="match status" value="1"/>
</dbReference>
<protein>
    <submittedName>
        <fullName evidence="3">D-(-)-3-hydroxybutyrate oligomer hydrolase</fullName>
        <ecNumber evidence="3">3.1.1.22</ecNumber>
    </submittedName>
</protein>
<feature type="active site" description="Charge relay system" evidence="2">
    <location>
        <position position="332"/>
    </location>
</feature>
<accession>A0ABN7Z8T3</accession>
<dbReference type="EC" id="3.1.1.22" evidence="3"/>
<proteinExistence type="inferred from homology"/>
<dbReference type="RefSeq" id="WP_224043727.1">
    <property type="nucleotide sequence ID" value="NZ_CAJZAH010000005.1"/>
</dbReference>
<comment type="similarity">
    <text evidence="2">Belongs to the D-(-)-3-hydroxybutyrate oligomer hydrolase family.</text>
</comment>